<dbReference type="Gene3D" id="1.20.1070.10">
    <property type="entry name" value="Rhodopsin 7-helix transmembrane proteins"/>
    <property type="match status" value="1"/>
</dbReference>
<dbReference type="PANTHER" id="PTHR46641">
    <property type="entry name" value="FMRFAMIDE RECEPTOR-RELATED"/>
    <property type="match status" value="1"/>
</dbReference>
<accession>A0ABP1PSU7</accession>
<reference evidence="8 9" key="1">
    <citation type="submission" date="2024-08" db="EMBL/GenBank/DDBJ databases">
        <authorList>
            <person name="Cucini C."/>
            <person name="Frati F."/>
        </authorList>
    </citation>
    <scope>NUCLEOTIDE SEQUENCE [LARGE SCALE GENOMIC DNA]</scope>
</reference>
<keyword evidence="9" id="KW-1185">Reference proteome</keyword>
<evidence type="ECO:0000256" key="6">
    <source>
        <dbReference type="SAM" id="Phobius"/>
    </source>
</evidence>
<evidence type="ECO:0000256" key="5">
    <source>
        <dbReference type="ARBA" id="ARBA00023136"/>
    </source>
</evidence>
<feature type="transmembrane region" description="Helical" evidence="6">
    <location>
        <begin position="349"/>
        <end position="369"/>
    </location>
</feature>
<keyword evidence="3 6" id="KW-0812">Transmembrane</keyword>
<organism evidence="8 9">
    <name type="scientific">Orchesella dallaii</name>
    <dbReference type="NCBI Taxonomy" id="48710"/>
    <lineage>
        <taxon>Eukaryota</taxon>
        <taxon>Metazoa</taxon>
        <taxon>Ecdysozoa</taxon>
        <taxon>Arthropoda</taxon>
        <taxon>Hexapoda</taxon>
        <taxon>Collembola</taxon>
        <taxon>Entomobryomorpha</taxon>
        <taxon>Entomobryoidea</taxon>
        <taxon>Orchesellidae</taxon>
        <taxon>Orchesellinae</taxon>
        <taxon>Orchesella</taxon>
    </lineage>
</organism>
<comment type="caution">
    <text evidence="8">The sequence shown here is derived from an EMBL/GenBank/DDBJ whole genome shotgun (WGS) entry which is preliminary data.</text>
</comment>
<feature type="transmembrane region" description="Helical" evidence="6">
    <location>
        <begin position="258"/>
        <end position="282"/>
    </location>
</feature>
<proteinExistence type="inferred from homology"/>
<sequence>MEHVQVHQNTCVFTDIPINETWCTKNPSPNDTHKSNDSQNLSYSSYHQVCYSCHFVAINLFDKEGPEENVYSTGFLVVYVLGGFSIFIGACGLLTNILNVIVLRTRPCCGPSLTALLIPLAFCDFLTNLGISCSIGAGLMMHGKISRGFEVQAVNYYLGSVAFLAQEASVCITLLISVERYFVVLKPLHAKRMFSVRKTKLFCAIVVGIVLLLHAPRWFETRWRKIEPAERIPPLEGFPYILEFTPFGHFYYEKIGHVYFILNYMFPIVILFIVNLLLYRGIKASSKERRRLSISSITNSDTSCPLQNEVTAALMFRWVVIVLILCQVVPILVGLIITLKRVAYREFGYFNVICLNVNAAVNIIIYCAFGKSFRSAYFSVLKGMWWRNSQKYPMSTFSRRTSTVQT</sequence>
<dbReference type="EMBL" id="CAXLJM020000007">
    <property type="protein sequence ID" value="CAL8073944.1"/>
    <property type="molecule type" value="Genomic_DNA"/>
</dbReference>
<comment type="similarity">
    <text evidence="2">Belongs to the G-protein coupled receptor 1 family.</text>
</comment>
<evidence type="ECO:0000256" key="1">
    <source>
        <dbReference type="ARBA" id="ARBA00004370"/>
    </source>
</evidence>
<dbReference type="PROSITE" id="PS50262">
    <property type="entry name" value="G_PROTEIN_RECEP_F1_2"/>
    <property type="match status" value="1"/>
</dbReference>
<keyword evidence="4 6" id="KW-1133">Transmembrane helix</keyword>
<evidence type="ECO:0000256" key="3">
    <source>
        <dbReference type="ARBA" id="ARBA00022692"/>
    </source>
</evidence>
<feature type="transmembrane region" description="Helical" evidence="6">
    <location>
        <begin position="115"/>
        <end position="137"/>
    </location>
</feature>
<dbReference type="Proteomes" id="UP001642540">
    <property type="component" value="Unassembled WGS sequence"/>
</dbReference>
<evidence type="ECO:0000256" key="4">
    <source>
        <dbReference type="ARBA" id="ARBA00022989"/>
    </source>
</evidence>
<dbReference type="SUPFAM" id="SSF81321">
    <property type="entry name" value="Family A G protein-coupled receptor-like"/>
    <property type="match status" value="1"/>
</dbReference>
<evidence type="ECO:0000256" key="2">
    <source>
        <dbReference type="ARBA" id="ARBA00010663"/>
    </source>
</evidence>
<dbReference type="CDD" id="cd14978">
    <property type="entry name" value="7tmA_FMRFamide_R-like"/>
    <property type="match status" value="1"/>
</dbReference>
<dbReference type="PANTHER" id="PTHR46641:SF2">
    <property type="entry name" value="FMRFAMIDE RECEPTOR"/>
    <property type="match status" value="1"/>
</dbReference>
<feature type="transmembrane region" description="Helical" evidence="6">
    <location>
        <begin position="315"/>
        <end position="337"/>
    </location>
</feature>
<dbReference type="Pfam" id="PF00001">
    <property type="entry name" value="7tm_1"/>
    <property type="match status" value="1"/>
</dbReference>
<dbReference type="InterPro" id="IPR017452">
    <property type="entry name" value="GPCR_Rhodpsn_7TM"/>
</dbReference>
<feature type="transmembrane region" description="Helical" evidence="6">
    <location>
        <begin position="76"/>
        <end position="103"/>
    </location>
</feature>
<dbReference type="InterPro" id="IPR052954">
    <property type="entry name" value="GPCR-Ligand_Int"/>
</dbReference>
<protein>
    <recommendedName>
        <fullName evidence="7">G-protein coupled receptors family 1 profile domain-containing protein</fullName>
    </recommendedName>
</protein>
<keyword evidence="5 6" id="KW-0472">Membrane</keyword>
<evidence type="ECO:0000313" key="9">
    <source>
        <dbReference type="Proteomes" id="UP001642540"/>
    </source>
</evidence>
<dbReference type="InterPro" id="IPR000276">
    <property type="entry name" value="GPCR_Rhodpsn"/>
</dbReference>
<gene>
    <name evidence="8" type="ORF">ODALV1_LOCUS2757</name>
</gene>
<comment type="subcellular location">
    <subcellularLocation>
        <location evidence="1">Membrane</location>
    </subcellularLocation>
</comment>
<name>A0ABP1PSU7_9HEXA</name>
<evidence type="ECO:0000259" key="7">
    <source>
        <dbReference type="PROSITE" id="PS50262"/>
    </source>
</evidence>
<dbReference type="PRINTS" id="PR00237">
    <property type="entry name" value="GPCRRHODOPSN"/>
</dbReference>
<evidence type="ECO:0000313" key="8">
    <source>
        <dbReference type="EMBL" id="CAL8073944.1"/>
    </source>
</evidence>
<feature type="transmembrane region" description="Helical" evidence="6">
    <location>
        <begin position="199"/>
        <end position="219"/>
    </location>
</feature>
<feature type="domain" description="G-protein coupled receptors family 1 profile" evidence="7">
    <location>
        <begin position="95"/>
        <end position="366"/>
    </location>
</feature>